<comment type="caution">
    <text evidence="1">The sequence shown here is derived from an EMBL/GenBank/DDBJ whole genome shotgun (WGS) entry which is preliminary data.</text>
</comment>
<proteinExistence type="predicted"/>
<dbReference type="Proteomes" id="UP000485058">
    <property type="component" value="Unassembled WGS sequence"/>
</dbReference>
<gene>
    <name evidence="1" type="ORF">HaLaN_02011</name>
</gene>
<organism evidence="1 2">
    <name type="scientific">Haematococcus lacustris</name>
    <name type="common">Green alga</name>
    <name type="synonym">Haematococcus pluvialis</name>
    <dbReference type="NCBI Taxonomy" id="44745"/>
    <lineage>
        <taxon>Eukaryota</taxon>
        <taxon>Viridiplantae</taxon>
        <taxon>Chlorophyta</taxon>
        <taxon>core chlorophytes</taxon>
        <taxon>Chlorophyceae</taxon>
        <taxon>CS clade</taxon>
        <taxon>Chlamydomonadales</taxon>
        <taxon>Haematococcaceae</taxon>
        <taxon>Haematococcus</taxon>
    </lineage>
</organism>
<keyword evidence="2" id="KW-1185">Reference proteome</keyword>
<reference evidence="1 2" key="1">
    <citation type="submission" date="2020-02" db="EMBL/GenBank/DDBJ databases">
        <title>Draft genome sequence of Haematococcus lacustris strain NIES-144.</title>
        <authorList>
            <person name="Morimoto D."/>
            <person name="Nakagawa S."/>
            <person name="Yoshida T."/>
            <person name="Sawayama S."/>
        </authorList>
    </citation>
    <scope>NUCLEOTIDE SEQUENCE [LARGE SCALE GENOMIC DNA]</scope>
    <source>
        <strain evidence="1 2">NIES-144</strain>
    </source>
</reference>
<protein>
    <submittedName>
        <fullName evidence="1">Uncharacterized protein</fullName>
    </submittedName>
</protein>
<evidence type="ECO:0000313" key="1">
    <source>
        <dbReference type="EMBL" id="GFH07235.1"/>
    </source>
</evidence>
<name>A0A699YCY5_HAELA</name>
<dbReference type="AlphaFoldDB" id="A0A699YCY5"/>
<dbReference type="EMBL" id="BLLF01000082">
    <property type="protein sequence ID" value="GFH07235.1"/>
    <property type="molecule type" value="Genomic_DNA"/>
</dbReference>
<evidence type="ECO:0000313" key="2">
    <source>
        <dbReference type="Proteomes" id="UP000485058"/>
    </source>
</evidence>
<accession>A0A699YCY5</accession>
<sequence>MQSEAPTETAPTQHRLTPAAATLAGVLHTADLCVWACRQLRAQLDAGELPCSAALINACATCDNSTPAAHDIQKQPLMATRAGGPHIVVTLGTCVHGQPAPLTRLASLADLDALKRVRQG</sequence>